<proteinExistence type="predicted"/>
<evidence type="ECO:0000313" key="2">
    <source>
        <dbReference type="EMBL" id="BAX98192.1"/>
    </source>
</evidence>
<keyword evidence="3" id="KW-1185">Reference proteome</keyword>
<dbReference type="InterPro" id="IPR050407">
    <property type="entry name" value="Geranylgeranyl_reductase"/>
</dbReference>
<gene>
    <name evidence="2" type="ORF">MSTE_02883</name>
</gene>
<feature type="domain" description="FAD-binding" evidence="1">
    <location>
        <begin position="5"/>
        <end position="324"/>
    </location>
</feature>
<dbReference type="PANTHER" id="PTHR42685">
    <property type="entry name" value="GERANYLGERANYL DIPHOSPHATE REDUCTASE"/>
    <property type="match status" value="1"/>
</dbReference>
<evidence type="ECO:0000313" key="3">
    <source>
        <dbReference type="Proteomes" id="UP000217954"/>
    </source>
</evidence>
<dbReference type="Gene3D" id="3.50.50.60">
    <property type="entry name" value="FAD/NAD(P)-binding domain"/>
    <property type="match status" value="1"/>
</dbReference>
<dbReference type="PANTHER" id="PTHR42685:SF22">
    <property type="entry name" value="CONDITIONED MEDIUM FACTOR RECEPTOR 1"/>
    <property type="match status" value="1"/>
</dbReference>
<dbReference type="OrthoDB" id="9795712at2"/>
<dbReference type="Proteomes" id="UP000217954">
    <property type="component" value="Chromosome"/>
</dbReference>
<dbReference type="SUPFAM" id="SSF51905">
    <property type="entry name" value="FAD/NAD(P)-binding domain"/>
    <property type="match status" value="1"/>
</dbReference>
<sequence length="394" mass="42793">MSNRYDLVIVGGGPSGSAAAWQAVRTGARVVVLDKAEFPRDKPCGDGLTARAVSYLQGMGLAQQLASFHRVNRVTVHSPSTWSLSFPRRPGMPDYGLTVSRSELDALLLKHAECAGAEIRQDTEVAGPELAADGQVVGVVLKGGEKVYGSAVIAADGAYSPIKRALKLDSRCKGYSAIAIRAEMHAKRPDSDSLDIFLKLLFRGDQLPGYGWVFPMGNGALNIGLGYLNSYRNWHSINAAQFFDEFLRTLPSEWDLPLIADLKRNKSVQAWRLPMGFTAWPPWRPGVLFTGDALGAGKPASGAGISKALESGLAAGECAIEALTNGGPNDFTNYGQRMEAAWGREYRCGRYMHKLVGHPYLAQAGVKLVDNATFRDRMLKAMYKKSQGPRHTYD</sequence>
<accession>A0A1Z4EZ49</accession>
<dbReference type="GO" id="GO:0071949">
    <property type="term" value="F:FAD binding"/>
    <property type="evidence" value="ECO:0007669"/>
    <property type="project" value="InterPro"/>
</dbReference>
<dbReference type="GO" id="GO:0016628">
    <property type="term" value="F:oxidoreductase activity, acting on the CH-CH group of donors, NAD or NADP as acceptor"/>
    <property type="evidence" value="ECO:0007669"/>
    <property type="project" value="InterPro"/>
</dbReference>
<protein>
    <submittedName>
        <fullName evidence="2">Geranylgeranyl reductase</fullName>
    </submittedName>
</protein>
<dbReference type="EMBL" id="AP018165">
    <property type="protein sequence ID" value="BAX98192.1"/>
    <property type="molecule type" value="Genomic_DNA"/>
</dbReference>
<organism evidence="2 3">
    <name type="scientific">[Mycobacterium] stephanolepidis</name>
    <dbReference type="NCBI Taxonomy" id="1520670"/>
    <lineage>
        <taxon>Bacteria</taxon>
        <taxon>Bacillati</taxon>
        <taxon>Actinomycetota</taxon>
        <taxon>Actinomycetes</taxon>
        <taxon>Mycobacteriales</taxon>
        <taxon>Mycobacteriaceae</taxon>
        <taxon>Mycobacteroides</taxon>
    </lineage>
</organism>
<reference evidence="3" key="1">
    <citation type="journal article" date="2017" name="Genome Announc.">
        <title>Complete Genome Sequence of Mycobacterium stephanolepidis.</title>
        <authorList>
            <person name="Fukano H."/>
            <person name="Yoshida M."/>
            <person name="Katayama Y."/>
            <person name="Omatsu T."/>
            <person name="Mizutani T."/>
            <person name="Kurata O."/>
            <person name="Wada S."/>
            <person name="Hoshino Y."/>
        </authorList>
    </citation>
    <scope>NUCLEOTIDE SEQUENCE [LARGE SCALE GENOMIC DNA]</scope>
    <source>
        <strain evidence="3">NJB0901</strain>
    </source>
</reference>
<dbReference type="NCBIfam" id="TIGR02032">
    <property type="entry name" value="GG-red-SF"/>
    <property type="match status" value="1"/>
</dbReference>
<dbReference type="InterPro" id="IPR002938">
    <property type="entry name" value="FAD-bd"/>
</dbReference>
<dbReference type="PRINTS" id="PR00420">
    <property type="entry name" value="RNGMNOXGNASE"/>
</dbReference>
<dbReference type="InterPro" id="IPR011777">
    <property type="entry name" value="Geranylgeranyl_Rdtase_fam"/>
</dbReference>
<dbReference type="Pfam" id="PF01494">
    <property type="entry name" value="FAD_binding_3"/>
    <property type="match status" value="1"/>
</dbReference>
<name>A0A1Z4EZ49_9MYCO</name>
<dbReference type="InterPro" id="IPR036188">
    <property type="entry name" value="FAD/NAD-bd_sf"/>
</dbReference>
<dbReference type="RefSeq" id="WP_096502128.1">
    <property type="nucleotide sequence ID" value="NZ_AP018165.1"/>
</dbReference>
<dbReference type="KEGG" id="mste:MSTE_02883"/>
<dbReference type="AlphaFoldDB" id="A0A1Z4EZ49"/>
<reference evidence="2 3" key="2">
    <citation type="journal article" date="2017" name="Int. J. Syst. Evol. Microbiol.">
        <title>Mycobacterium stephanolepidis sp. nov., a rapidly growing species related to Mycobacterium chelonae, isolated from marine teleost fish, Stephanolepis cirrhifer.</title>
        <authorList>
            <person name="Fukano H."/>
            <person name="Wada S."/>
            <person name="Kurata O."/>
            <person name="Katayama K."/>
            <person name="Fujiwara N."/>
            <person name="Hoshino Y."/>
        </authorList>
    </citation>
    <scope>NUCLEOTIDE SEQUENCE [LARGE SCALE GENOMIC DNA]</scope>
    <source>
        <strain evidence="2 3">NJB0901</strain>
    </source>
</reference>
<evidence type="ECO:0000259" key="1">
    <source>
        <dbReference type="Pfam" id="PF01494"/>
    </source>
</evidence>